<dbReference type="Proteomes" id="UP000809789">
    <property type="component" value="Unassembled WGS sequence"/>
</dbReference>
<keyword evidence="2" id="KW-1185">Reference proteome</keyword>
<organism evidence="1 2">
    <name type="scientific">Elsinoe batatas</name>
    <dbReference type="NCBI Taxonomy" id="2601811"/>
    <lineage>
        <taxon>Eukaryota</taxon>
        <taxon>Fungi</taxon>
        <taxon>Dikarya</taxon>
        <taxon>Ascomycota</taxon>
        <taxon>Pezizomycotina</taxon>
        <taxon>Dothideomycetes</taxon>
        <taxon>Dothideomycetidae</taxon>
        <taxon>Myriangiales</taxon>
        <taxon>Elsinoaceae</taxon>
        <taxon>Elsinoe</taxon>
    </lineage>
</organism>
<accession>A0A8K0L774</accession>
<dbReference type="EMBL" id="JAESVG020000002">
    <property type="protein sequence ID" value="KAG8629739.1"/>
    <property type="molecule type" value="Genomic_DNA"/>
</dbReference>
<proteinExistence type="predicted"/>
<protein>
    <submittedName>
        <fullName evidence="1">Uncharacterized protein</fullName>
    </submittedName>
</protein>
<reference evidence="1" key="1">
    <citation type="submission" date="2021-07" db="EMBL/GenBank/DDBJ databases">
        <title>Elsinoe batatas strain:CRI-CJ2 Genome sequencing and assembly.</title>
        <authorList>
            <person name="Huang L."/>
        </authorList>
    </citation>
    <scope>NUCLEOTIDE SEQUENCE</scope>
    <source>
        <strain evidence="1">CRI-CJ2</strain>
    </source>
</reference>
<comment type="caution">
    <text evidence="1">The sequence shown here is derived from an EMBL/GenBank/DDBJ whole genome shotgun (WGS) entry which is preliminary data.</text>
</comment>
<dbReference type="OrthoDB" id="3518533at2759"/>
<evidence type="ECO:0000313" key="1">
    <source>
        <dbReference type="EMBL" id="KAG8629739.1"/>
    </source>
</evidence>
<sequence length="162" mass="18130">MERLWHGSASRPVYLSGQSAQKVELPCHHSLPAESVQDASICLLLLKIVTKLKPGQNGKGRFDGLTLAPYYNGVYENYDILAMKPAGIKKDKLQPLKALFYGTGSARTFFFDFRAYQGGPESSKGSDHQPVHIVGSCRHRRWKINAGPHPVKQQPREQWSLV</sequence>
<evidence type="ECO:0000313" key="2">
    <source>
        <dbReference type="Proteomes" id="UP000809789"/>
    </source>
</evidence>
<name>A0A8K0L774_9PEZI</name>
<gene>
    <name evidence="1" type="ORF">KVT40_001358</name>
</gene>
<dbReference type="AlphaFoldDB" id="A0A8K0L774"/>